<evidence type="ECO:0000313" key="3">
    <source>
        <dbReference type="Proteomes" id="UP001237642"/>
    </source>
</evidence>
<evidence type="ECO:0000313" key="2">
    <source>
        <dbReference type="EMBL" id="KAK1400117.1"/>
    </source>
</evidence>
<feature type="compositionally biased region" description="Basic residues" evidence="1">
    <location>
        <begin position="21"/>
        <end position="38"/>
    </location>
</feature>
<reference evidence="2" key="2">
    <citation type="submission" date="2023-05" db="EMBL/GenBank/DDBJ databases">
        <authorList>
            <person name="Schelkunov M.I."/>
        </authorList>
    </citation>
    <scope>NUCLEOTIDE SEQUENCE</scope>
    <source>
        <strain evidence="2">Hsosn_3</strain>
        <tissue evidence="2">Leaf</tissue>
    </source>
</reference>
<accession>A0AAD8J9A5</accession>
<comment type="caution">
    <text evidence="2">The sequence shown here is derived from an EMBL/GenBank/DDBJ whole genome shotgun (WGS) entry which is preliminary data.</text>
</comment>
<feature type="region of interest" description="Disordered" evidence="1">
    <location>
        <begin position="1"/>
        <end position="75"/>
    </location>
</feature>
<proteinExistence type="predicted"/>
<name>A0AAD8J9A5_9APIA</name>
<keyword evidence="3" id="KW-1185">Reference proteome</keyword>
<dbReference type="AlphaFoldDB" id="A0AAD8J9A5"/>
<organism evidence="2 3">
    <name type="scientific">Heracleum sosnowskyi</name>
    <dbReference type="NCBI Taxonomy" id="360622"/>
    <lineage>
        <taxon>Eukaryota</taxon>
        <taxon>Viridiplantae</taxon>
        <taxon>Streptophyta</taxon>
        <taxon>Embryophyta</taxon>
        <taxon>Tracheophyta</taxon>
        <taxon>Spermatophyta</taxon>
        <taxon>Magnoliopsida</taxon>
        <taxon>eudicotyledons</taxon>
        <taxon>Gunneridae</taxon>
        <taxon>Pentapetalae</taxon>
        <taxon>asterids</taxon>
        <taxon>campanulids</taxon>
        <taxon>Apiales</taxon>
        <taxon>Apiaceae</taxon>
        <taxon>Apioideae</taxon>
        <taxon>apioid superclade</taxon>
        <taxon>Tordylieae</taxon>
        <taxon>Tordyliinae</taxon>
        <taxon>Heracleum</taxon>
    </lineage>
</organism>
<gene>
    <name evidence="2" type="ORF">POM88_009980</name>
</gene>
<dbReference type="Proteomes" id="UP001237642">
    <property type="component" value="Unassembled WGS sequence"/>
</dbReference>
<dbReference type="EMBL" id="JAUIZM010000002">
    <property type="protein sequence ID" value="KAK1400117.1"/>
    <property type="molecule type" value="Genomic_DNA"/>
</dbReference>
<feature type="compositionally biased region" description="Low complexity" evidence="1">
    <location>
        <begin position="7"/>
        <end position="19"/>
    </location>
</feature>
<protein>
    <submittedName>
        <fullName evidence="2">Uncharacterized protein</fullName>
    </submittedName>
</protein>
<feature type="compositionally biased region" description="Low complexity" evidence="1">
    <location>
        <begin position="42"/>
        <end position="61"/>
    </location>
</feature>
<evidence type="ECO:0000256" key="1">
    <source>
        <dbReference type="SAM" id="MobiDB-lite"/>
    </source>
</evidence>
<sequence>MVHTRFSSSPSSSSKSDMPPKQKKIKKSKAPLKAKRVRPAIDDPVSVDEVSPSSTSKTVMSSKRKTTKKSKASVKDKRPNLAIYNDPIPIDENGSTLDPLSHLNQAATNVGDWDPWPQSTQNVSDKDLQIGHVDEDVEDAGENLEDAFDNVVVGNEFGNEVGNEVGNQVAEGGHEVSEDGTCVSKVVVEDSEDATMFEKESIDLDRTVKMAGMITDDNDDGVHNEKVTMEMSVGNYWHEGTSALTPQDKVTPAVAKRSFKFSAYLKSPYMRYFGSSSGKSGEGLQNLKGVSALDDNIGQLPSLKISTGFTSWLDHGMNTKKKYVFLFVISVQAPQGHLS</sequence>
<feature type="compositionally biased region" description="Basic residues" evidence="1">
    <location>
        <begin position="62"/>
        <end position="72"/>
    </location>
</feature>
<reference evidence="2" key="1">
    <citation type="submission" date="2023-02" db="EMBL/GenBank/DDBJ databases">
        <title>Genome of toxic invasive species Heracleum sosnowskyi carries increased number of genes despite the absence of recent whole-genome duplications.</title>
        <authorList>
            <person name="Schelkunov M."/>
            <person name="Shtratnikova V."/>
            <person name="Makarenko M."/>
            <person name="Klepikova A."/>
            <person name="Omelchenko D."/>
            <person name="Novikova G."/>
            <person name="Obukhova E."/>
            <person name="Bogdanov V."/>
            <person name="Penin A."/>
            <person name="Logacheva M."/>
        </authorList>
    </citation>
    <scope>NUCLEOTIDE SEQUENCE</scope>
    <source>
        <strain evidence="2">Hsosn_3</strain>
        <tissue evidence="2">Leaf</tissue>
    </source>
</reference>